<feature type="region of interest" description="Disordered" evidence="1">
    <location>
        <begin position="27"/>
        <end position="52"/>
    </location>
</feature>
<dbReference type="Proteomes" id="UP000807025">
    <property type="component" value="Unassembled WGS sequence"/>
</dbReference>
<dbReference type="AlphaFoldDB" id="A0A9P5ZM02"/>
<accession>A0A9P5ZM02</accession>
<comment type="caution">
    <text evidence="2">The sequence shown here is derived from an EMBL/GenBank/DDBJ whole genome shotgun (WGS) entry which is preliminary data.</text>
</comment>
<feature type="compositionally biased region" description="Acidic residues" evidence="1">
    <location>
        <begin position="40"/>
        <end position="49"/>
    </location>
</feature>
<evidence type="ECO:0000313" key="3">
    <source>
        <dbReference type="Proteomes" id="UP000807025"/>
    </source>
</evidence>
<gene>
    <name evidence="2" type="ORF">BDN71DRAFT_1435331</name>
</gene>
<dbReference type="InterPro" id="IPR041078">
    <property type="entry name" value="Plavaka"/>
</dbReference>
<organism evidence="2 3">
    <name type="scientific">Pleurotus eryngii</name>
    <name type="common">Boletus of the steppes</name>
    <dbReference type="NCBI Taxonomy" id="5323"/>
    <lineage>
        <taxon>Eukaryota</taxon>
        <taxon>Fungi</taxon>
        <taxon>Dikarya</taxon>
        <taxon>Basidiomycota</taxon>
        <taxon>Agaricomycotina</taxon>
        <taxon>Agaricomycetes</taxon>
        <taxon>Agaricomycetidae</taxon>
        <taxon>Agaricales</taxon>
        <taxon>Pleurotineae</taxon>
        <taxon>Pleurotaceae</taxon>
        <taxon>Pleurotus</taxon>
    </lineage>
</organism>
<evidence type="ECO:0000313" key="2">
    <source>
        <dbReference type="EMBL" id="KAF9489508.1"/>
    </source>
</evidence>
<proteinExistence type="predicted"/>
<protein>
    <submittedName>
        <fullName evidence="2">Uncharacterized protein</fullName>
    </submittedName>
</protein>
<reference evidence="2" key="1">
    <citation type="submission" date="2020-11" db="EMBL/GenBank/DDBJ databases">
        <authorList>
            <consortium name="DOE Joint Genome Institute"/>
            <person name="Ahrendt S."/>
            <person name="Riley R."/>
            <person name="Andreopoulos W."/>
            <person name="Labutti K."/>
            <person name="Pangilinan J."/>
            <person name="Ruiz-Duenas F.J."/>
            <person name="Barrasa J.M."/>
            <person name="Sanchez-Garcia M."/>
            <person name="Camarero S."/>
            <person name="Miyauchi S."/>
            <person name="Serrano A."/>
            <person name="Linde D."/>
            <person name="Babiker R."/>
            <person name="Drula E."/>
            <person name="Ayuso-Fernandez I."/>
            <person name="Pacheco R."/>
            <person name="Padilla G."/>
            <person name="Ferreira P."/>
            <person name="Barriuso J."/>
            <person name="Kellner H."/>
            <person name="Castanera R."/>
            <person name="Alfaro M."/>
            <person name="Ramirez L."/>
            <person name="Pisabarro A.G."/>
            <person name="Kuo A."/>
            <person name="Tritt A."/>
            <person name="Lipzen A."/>
            <person name="He G."/>
            <person name="Yan M."/>
            <person name="Ng V."/>
            <person name="Cullen D."/>
            <person name="Martin F."/>
            <person name="Rosso M.-N."/>
            <person name="Henrissat B."/>
            <person name="Hibbett D."/>
            <person name="Martinez A.T."/>
            <person name="Grigoriev I.V."/>
        </authorList>
    </citation>
    <scope>NUCLEOTIDE SEQUENCE</scope>
    <source>
        <strain evidence="2">ATCC 90797</strain>
    </source>
</reference>
<dbReference type="OrthoDB" id="3199698at2759"/>
<evidence type="ECO:0000256" key="1">
    <source>
        <dbReference type="SAM" id="MobiDB-lite"/>
    </source>
</evidence>
<sequence length="358" mass="39893">MPTVCHRQAHPACNALRYRKMCKTTSGLKRHQNQSAPDIETLDTPDTDTDANTVPPVAKTTVQYHPIIDGTPCSRIGADLHDGTAPSPSSDMDKDKFDLFTSCTDFEFAEFLYKNVKMSGGNLNKLSEILAALYPGQETPFKNHNDILSYNGNINLESTPPSWMTVTYKVWYHNPLAVMEKQLANSDFCGEIDHMPKLYTDFMSGNWAWHEANKIAKDEACDSAMLVPVVLGSDKMTVSVATGNNDFYLLYGGIGNIHNNVHCAHRDTVSLIALLAILKTLQEAYTLQELWDNYGIVGDLVPFTLAFSHANIYEMLSMGLLHQVIKGIFKDHLVEWVVDYINAENSKPDTAQILADID</sequence>
<dbReference type="Pfam" id="PF18759">
    <property type="entry name" value="Plavaka"/>
    <property type="match status" value="1"/>
</dbReference>
<keyword evidence="3" id="KW-1185">Reference proteome</keyword>
<name>A0A9P5ZM02_PLEER</name>
<dbReference type="EMBL" id="MU154668">
    <property type="protein sequence ID" value="KAF9489508.1"/>
    <property type="molecule type" value="Genomic_DNA"/>
</dbReference>